<dbReference type="Proteomes" id="UP001370490">
    <property type="component" value="Unassembled WGS sequence"/>
</dbReference>
<dbReference type="PROSITE" id="PS51375">
    <property type="entry name" value="PPR"/>
    <property type="match status" value="1"/>
</dbReference>
<dbReference type="InterPro" id="IPR002885">
    <property type="entry name" value="PPR_rpt"/>
</dbReference>
<dbReference type="Pfam" id="PF01535">
    <property type="entry name" value="PPR"/>
    <property type="match status" value="1"/>
</dbReference>
<evidence type="ECO:0000256" key="1">
    <source>
        <dbReference type="ARBA" id="ARBA00022737"/>
    </source>
</evidence>
<dbReference type="Gene3D" id="1.25.40.10">
    <property type="entry name" value="Tetratricopeptide repeat domain"/>
    <property type="match status" value="1"/>
</dbReference>
<dbReference type="EMBL" id="JBAMMX010000012">
    <property type="protein sequence ID" value="KAK6929949.1"/>
    <property type="molecule type" value="Genomic_DNA"/>
</dbReference>
<proteinExistence type="predicted"/>
<keyword evidence="1" id="KW-0677">Repeat</keyword>
<accession>A0AAN8VAR5</accession>
<protein>
    <submittedName>
        <fullName evidence="3">Pentatricopeptide repeat</fullName>
    </submittedName>
</protein>
<reference evidence="3 4" key="1">
    <citation type="submission" date="2023-12" db="EMBL/GenBank/DDBJ databases">
        <title>A high-quality genome assembly for Dillenia turbinata (Dilleniales).</title>
        <authorList>
            <person name="Chanderbali A."/>
        </authorList>
    </citation>
    <scope>NUCLEOTIDE SEQUENCE [LARGE SCALE GENOMIC DNA]</scope>
    <source>
        <strain evidence="3">LSX21</strain>
        <tissue evidence="3">Leaf</tissue>
    </source>
</reference>
<organism evidence="3 4">
    <name type="scientific">Dillenia turbinata</name>
    <dbReference type="NCBI Taxonomy" id="194707"/>
    <lineage>
        <taxon>Eukaryota</taxon>
        <taxon>Viridiplantae</taxon>
        <taxon>Streptophyta</taxon>
        <taxon>Embryophyta</taxon>
        <taxon>Tracheophyta</taxon>
        <taxon>Spermatophyta</taxon>
        <taxon>Magnoliopsida</taxon>
        <taxon>eudicotyledons</taxon>
        <taxon>Gunneridae</taxon>
        <taxon>Pentapetalae</taxon>
        <taxon>Dilleniales</taxon>
        <taxon>Dilleniaceae</taxon>
        <taxon>Dillenia</taxon>
    </lineage>
</organism>
<evidence type="ECO:0000313" key="3">
    <source>
        <dbReference type="EMBL" id="KAK6929949.1"/>
    </source>
</evidence>
<comment type="caution">
    <text evidence="3">The sequence shown here is derived from an EMBL/GenBank/DDBJ whole genome shotgun (WGS) entry which is preliminary data.</text>
</comment>
<dbReference type="Pfam" id="PF13041">
    <property type="entry name" value="PPR_2"/>
    <property type="match status" value="1"/>
</dbReference>
<dbReference type="NCBIfam" id="TIGR00756">
    <property type="entry name" value="PPR"/>
    <property type="match status" value="1"/>
</dbReference>
<gene>
    <name evidence="3" type="ORF">RJ641_004043</name>
</gene>
<dbReference type="InterPro" id="IPR011990">
    <property type="entry name" value="TPR-like_helical_dom_sf"/>
</dbReference>
<dbReference type="GO" id="GO:0009451">
    <property type="term" value="P:RNA modification"/>
    <property type="evidence" value="ECO:0007669"/>
    <property type="project" value="InterPro"/>
</dbReference>
<dbReference type="InterPro" id="IPR046960">
    <property type="entry name" value="PPR_At4g14850-like_plant"/>
</dbReference>
<dbReference type="PANTHER" id="PTHR47926">
    <property type="entry name" value="PENTATRICOPEPTIDE REPEAT-CONTAINING PROTEIN"/>
    <property type="match status" value="1"/>
</dbReference>
<dbReference type="PANTHER" id="PTHR47926:SF347">
    <property type="entry name" value="PENTATRICOPEPTIDE REPEAT-CONTAINING PROTEIN"/>
    <property type="match status" value="1"/>
</dbReference>
<evidence type="ECO:0000256" key="2">
    <source>
        <dbReference type="PROSITE-ProRule" id="PRU00708"/>
    </source>
</evidence>
<evidence type="ECO:0000313" key="4">
    <source>
        <dbReference type="Proteomes" id="UP001370490"/>
    </source>
</evidence>
<dbReference type="AlphaFoldDB" id="A0AAN8VAR5"/>
<feature type="repeat" description="PPR" evidence="2">
    <location>
        <begin position="5"/>
        <end position="39"/>
    </location>
</feature>
<sequence length="156" mass="17865">MVGKDLDCWSAMIFGDFESDSPQKALELFNEMQLWGIKPDQITMLSVISACAHLGALDQAKWIHKFVERNGFGEALRVNNVLMDIKYNILAEHKHYGYMVDLYGHAELLREALKLIEPRPLARNVVTWGYLMAACRMHALPKLESGKMLEKELDEK</sequence>
<name>A0AAN8VAR5_9MAGN</name>
<dbReference type="GO" id="GO:0003723">
    <property type="term" value="F:RNA binding"/>
    <property type="evidence" value="ECO:0007669"/>
    <property type="project" value="InterPro"/>
</dbReference>
<keyword evidence="4" id="KW-1185">Reference proteome</keyword>